<feature type="transmembrane region" description="Helical" evidence="8">
    <location>
        <begin position="81"/>
        <end position="99"/>
    </location>
</feature>
<organism evidence="10 11">
    <name type="scientific">Durusdinium trenchii</name>
    <dbReference type="NCBI Taxonomy" id="1381693"/>
    <lineage>
        <taxon>Eukaryota</taxon>
        <taxon>Sar</taxon>
        <taxon>Alveolata</taxon>
        <taxon>Dinophyceae</taxon>
        <taxon>Suessiales</taxon>
        <taxon>Symbiodiniaceae</taxon>
        <taxon>Durusdinium</taxon>
    </lineage>
</organism>
<feature type="region of interest" description="Disordered" evidence="9">
    <location>
        <begin position="1"/>
        <end position="33"/>
    </location>
</feature>
<evidence type="ECO:0000313" key="11">
    <source>
        <dbReference type="Proteomes" id="UP001642484"/>
    </source>
</evidence>
<gene>
    <name evidence="10" type="ORF">CCMP2556_LOCUS12618</name>
</gene>
<feature type="transmembrane region" description="Helical" evidence="8">
    <location>
        <begin position="119"/>
        <end position="138"/>
    </location>
</feature>
<protein>
    <recommendedName>
        <fullName evidence="8">Vesicle transport protein</fullName>
    </recommendedName>
</protein>
<evidence type="ECO:0000256" key="8">
    <source>
        <dbReference type="RuleBase" id="RU363111"/>
    </source>
</evidence>
<evidence type="ECO:0000256" key="7">
    <source>
        <dbReference type="ARBA" id="ARBA00025800"/>
    </source>
</evidence>
<keyword evidence="4 8" id="KW-0653">Protein transport</keyword>
<accession>A0ABP0JRH2</accession>
<dbReference type="PANTHER" id="PTHR23137">
    <property type="entry name" value="VESICLE TRANSPORT PROTEIN-RELATED"/>
    <property type="match status" value="1"/>
</dbReference>
<keyword evidence="2 8" id="KW-0813">Transport</keyword>
<sequence>MSRWSRWWPGQREETAQAQEESHSRQWWPATSATQEQSERSASSFSLRSLGIGGNATSEAEEAWMHNSDVMCPSLTLKQRIIGWLVCFGLGVLLEFSGFGRGIHALIGGEPAAERFAELYTLGNLLALVGTLFLAGPRRQLRRMGREKRWIASLCFVVSMVLTLLVALSPGKWHGRTLILLLLVLVQWAALIWYTLSYIPFGQRTALGAL</sequence>
<evidence type="ECO:0000256" key="5">
    <source>
        <dbReference type="ARBA" id="ARBA00022989"/>
    </source>
</evidence>
<evidence type="ECO:0000256" key="4">
    <source>
        <dbReference type="ARBA" id="ARBA00022927"/>
    </source>
</evidence>
<comment type="similarity">
    <text evidence="7 8">Belongs to the SFT2 family.</text>
</comment>
<evidence type="ECO:0000313" key="10">
    <source>
        <dbReference type="EMBL" id="CAK9016743.1"/>
    </source>
</evidence>
<keyword evidence="6 8" id="KW-0472">Membrane</keyword>
<evidence type="ECO:0000256" key="2">
    <source>
        <dbReference type="ARBA" id="ARBA00022448"/>
    </source>
</evidence>
<feature type="compositionally biased region" description="Basic and acidic residues" evidence="9">
    <location>
        <begin position="11"/>
        <end position="24"/>
    </location>
</feature>
<feature type="transmembrane region" description="Helical" evidence="8">
    <location>
        <begin position="150"/>
        <end position="171"/>
    </location>
</feature>
<comment type="function">
    <text evidence="8">May be involved in fusion of retrograde transport vesicles derived from an endocytic compartment with the Golgi complex.</text>
</comment>
<keyword evidence="5 8" id="KW-1133">Transmembrane helix</keyword>
<dbReference type="EMBL" id="CAXAMN010006169">
    <property type="protein sequence ID" value="CAK9016743.1"/>
    <property type="molecule type" value="Genomic_DNA"/>
</dbReference>
<proteinExistence type="inferred from homology"/>
<dbReference type="InterPro" id="IPR011691">
    <property type="entry name" value="Vesicle_transpt_SFT2"/>
</dbReference>
<dbReference type="Proteomes" id="UP001642484">
    <property type="component" value="Unassembled WGS sequence"/>
</dbReference>
<reference evidence="10 11" key="1">
    <citation type="submission" date="2024-02" db="EMBL/GenBank/DDBJ databases">
        <authorList>
            <person name="Chen Y."/>
            <person name="Shah S."/>
            <person name="Dougan E. K."/>
            <person name="Thang M."/>
            <person name="Chan C."/>
        </authorList>
    </citation>
    <scope>NUCLEOTIDE SEQUENCE [LARGE SCALE GENOMIC DNA]</scope>
</reference>
<keyword evidence="3 8" id="KW-0812">Transmembrane</keyword>
<evidence type="ECO:0000256" key="9">
    <source>
        <dbReference type="SAM" id="MobiDB-lite"/>
    </source>
</evidence>
<feature type="transmembrane region" description="Helical" evidence="8">
    <location>
        <begin position="177"/>
        <end position="196"/>
    </location>
</feature>
<evidence type="ECO:0000256" key="3">
    <source>
        <dbReference type="ARBA" id="ARBA00022692"/>
    </source>
</evidence>
<name>A0ABP0JRH2_9DINO</name>
<dbReference type="Pfam" id="PF04178">
    <property type="entry name" value="Got1"/>
    <property type="match status" value="1"/>
</dbReference>
<dbReference type="PANTHER" id="PTHR23137:SF6">
    <property type="entry name" value="VESICLE TRANSPORT PROTEIN"/>
    <property type="match status" value="1"/>
</dbReference>
<dbReference type="InterPro" id="IPR007305">
    <property type="entry name" value="Vesicle_transpt_Got1/SFT2"/>
</dbReference>
<comment type="subcellular location">
    <subcellularLocation>
        <location evidence="1 8">Membrane</location>
        <topology evidence="1 8">Multi-pass membrane protein</topology>
    </subcellularLocation>
</comment>
<keyword evidence="11" id="KW-1185">Reference proteome</keyword>
<evidence type="ECO:0000256" key="1">
    <source>
        <dbReference type="ARBA" id="ARBA00004141"/>
    </source>
</evidence>
<comment type="caution">
    <text evidence="10">The sequence shown here is derived from an EMBL/GenBank/DDBJ whole genome shotgun (WGS) entry which is preliminary data.</text>
</comment>
<evidence type="ECO:0000256" key="6">
    <source>
        <dbReference type="ARBA" id="ARBA00023136"/>
    </source>
</evidence>